<protein>
    <recommendedName>
        <fullName evidence="3">Phage-Barnase-EndoU-ColicinE5/D-RelE like nuclease 2 domain-containing protein</fullName>
    </recommendedName>
</protein>
<evidence type="ECO:0000313" key="2">
    <source>
        <dbReference type="Proteomes" id="UP001301728"/>
    </source>
</evidence>
<accession>A0ABU5TU99</accession>
<dbReference type="EMBL" id="JAYGHT010000010">
    <property type="protein sequence ID" value="MEA5518480.1"/>
    <property type="molecule type" value="Genomic_DNA"/>
</dbReference>
<dbReference type="Proteomes" id="UP001301728">
    <property type="component" value="Unassembled WGS sequence"/>
</dbReference>
<reference evidence="1 2" key="1">
    <citation type="submission" date="2023-12" db="EMBL/GenBank/DDBJ databases">
        <title>Baltic Sea Cyanobacteria.</title>
        <authorList>
            <person name="Delbaje E."/>
            <person name="Fewer D.P."/>
            <person name="Shishido T.K."/>
        </authorList>
    </citation>
    <scope>NUCLEOTIDE SEQUENCE [LARGE SCALE GENOMIC DNA]</scope>
    <source>
        <strain evidence="1 2">CCNP 1315</strain>
    </source>
</reference>
<proteinExistence type="predicted"/>
<gene>
    <name evidence="1" type="ORF">VB854_05915</name>
</gene>
<evidence type="ECO:0000313" key="1">
    <source>
        <dbReference type="EMBL" id="MEA5518480.1"/>
    </source>
</evidence>
<organism evidence="1 2">
    <name type="scientific">Limnoraphis robusta CCNP1315</name>
    <dbReference type="NCBI Taxonomy" id="3110306"/>
    <lineage>
        <taxon>Bacteria</taxon>
        <taxon>Bacillati</taxon>
        <taxon>Cyanobacteriota</taxon>
        <taxon>Cyanophyceae</taxon>
        <taxon>Oscillatoriophycideae</taxon>
        <taxon>Oscillatoriales</taxon>
        <taxon>Sirenicapillariaceae</taxon>
        <taxon>Limnoraphis</taxon>
    </lineage>
</organism>
<evidence type="ECO:0008006" key="3">
    <source>
        <dbReference type="Google" id="ProtNLM"/>
    </source>
</evidence>
<dbReference type="RefSeq" id="WP_323273331.1">
    <property type="nucleotide sequence ID" value="NZ_JAYGHT010000010.1"/>
</dbReference>
<keyword evidence="2" id="KW-1185">Reference proteome</keyword>
<name>A0ABU5TU99_9CYAN</name>
<comment type="caution">
    <text evidence="1">The sequence shown here is derived from an EMBL/GenBank/DDBJ whole genome shotgun (WGS) entry which is preliminary data.</text>
</comment>
<sequence length="108" mass="12673">MTYFFACSYLDVDVELTDEREQHIMQVHPGTIPEYLQQMAETLANPDQIRQSNRDESALLFSKWFDTIRTGRYFVVVTVSQTEPKRHWVITAYTARKITGGKVLWKKT</sequence>